<dbReference type="OrthoDB" id="2391080at2759"/>
<evidence type="ECO:0000313" key="3">
    <source>
        <dbReference type="EMBL" id="KAF9154188.1"/>
    </source>
</evidence>
<dbReference type="Proteomes" id="UP000748756">
    <property type="component" value="Unassembled WGS sequence"/>
</dbReference>
<evidence type="ECO:0000313" key="4">
    <source>
        <dbReference type="Proteomes" id="UP000748756"/>
    </source>
</evidence>
<keyword evidence="1" id="KW-0175">Coiled coil</keyword>
<feature type="region of interest" description="Disordered" evidence="2">
    <location>
        <begin position="259"/>
        <end position="294"/>
    </location>
</feature>
<dbReference type="EMBL" id="JAAAUQ010000130">
    <property type="protein sequence ID" value="KAF9154188.1"/>
    <property type="molecule type" value="Genomic_DNA"/>
</dbReference>
<feature type="compositionally biased region" description="Basic and acidic residues" evidence="2">
    <location>
        <begin position="267"/>
        <end position="294"/>
    </location>
</feature>
<evidence type="ECO:0000256" key="1">
    <source>
        <dbReference type="SAM" id="Coils"/>
    </source>
</evidence>
<feature type="compositionally biased region" description="Low complexity" evidence="2">
    <location>
        <begin position="321"/>
        <end position="331"/>
    </location>
</feature>
<sequence length="389" mass="45211">MSRSRDSSDPGSPAPRIRVGYKRQSDILDSMGNQQQHTYSQGTSSNRESMYHRPSSTYSNSSRDLLHQQHHQQPQSHYHHQQPQQHQSSSPRRNVVHSPTPPPLPPLLEMDQHLLIITDLLTETVLLPREAIVDSSPFLSSNRLELYDHNPAVCAQILRDERRRILEKRQGVELEQMKQETVQALLKVEESKVQSLELATETLAIAPESLAPLSQSRTKLLDDLGNILSKIRGLLETVHIQFEDELELQQQQRQLEREQQLKLQLQQERDDHGKEERNMEEGDGERGAGGRRSRDAVLATIDRLHILKQTQHQQQERKGLQQEQQTQRTRTPVAMDIFQMHGLMDLYDREPEKCIELLRVEHARLAARRDELELEYERQRTALLKTMQR</sequence>
<feature type="region of interest" description="Disordered" evidence="2">
    <location>
        <begin position="1"/>
        <end position="107"/>
    </location>
</feature>
<reference evidence="3" key="1">
    <citation type="journal article" date="2020" name="Fungal Divers.">
        <title>Resolving the Mortierellaceae phylogeny through synthesis of multi-gene phylogenetics and phylogenomics.</title>
        <authorList>
            <person name="Vandepol N."/>
            <person name="Liber J."/>
            <person name="Desiro A."/>
            <person name="Na H."/>
            <person name="Kennedy M."/>
            <person name="Barry K."/>
            <person name="Grigoriev I.V."/>
            <person name="Miller A.N."/>
            <person name="O'Donnell K."/>
            <person name="Stajich J.E."/>
            <person name="Bonito G."/>
        </authorList>
    </citation>
    <scope>NUCLEOTIDE SEQUENCE</scope>
    <source>
        <strain evidence="3">NRRL 6426</strain>
    </source>
</reference>
<feature type="coiled-coil region" evidence="1">
    <location>
        <begin position="355"/>
        <end position="389"/>
    </location>
</feature>
<feature type="compositionally biased region" description="Polar residues" evidence="2">
    <location>
        <begin position="31"/>
        <end position="63"/>
    </location>
</feature>
<feature type="region of interest" description="Disordered" evidence="2">
    <location>
        <begin position="309"/>
        <end position="331"/>
    </location>
</feature>
<feature type="compositionally biased region" description="Low complexity" evidence="2">
    <location>
        <begin position="71"/>
        <end position="91"/>
    </location>
</feature>
<evidence type="ECO:0000256" key="2">
    <source>
        <dbReference type="SAM" id="MobiDB-lite"/>
    </source>
</evidence>
<gene>
    <name evidence="3" type="ORF">BG015_001645</name>
</gene>
<accession>A0A9P5VDD3</accession>
<proteinExistence type="predicted"/>
<organism evidence="3 4">
    <name type="scientific">Linnemannia schmuckeri</name>
    <dbReference type="NCBI Taxonomy" id="64567"/>
    <lineage>
        <taxon>Eukaryota</taxon>
        <taxon>Fungi</taxon>
        <taxon>Fungi incertae sedis</taxon>
        <taxon>Mucoromycota</taxon>
        <taxon>Mortierellomycotina</taxon>
        <taxon>Mortierellomycetes</taxon>
        <taxon>Mortierellales</taxon>
        <taxon>Mortierellaceae</taxon>
        <taxon>Linnemannia</taxon>
    </lineage>
</organism>
<protein>
    <submittedName>
        <fullName evidence="3">Uncharacterized protein</fullName>
    </submittedName>
</protein>
<comment type="caution">
    <text evidence="3">The sequence shown here is derived from an EMBL/GenBank/DDBJ whole genome shotgun (WGS) entry which is preliminary data.</text>
</comment>
<keyword evidence="4" id="KW-1185">Reference proteome</keyword>
<name>A0A9P5VDD3_9FUNG</name>
<dbReference type="AlphaFoldDB" id="A0A9P5VDD3"/>